<evidence type="ECO:0000256" key="7">
    <source>
        <dbReference type="ARBA" id="ARBA00022884"/>
    </source>
</evidence>
<keyword evidence="6 8" id="KW-0810">Translation regulation</keyword>
<dbReference type="GO" id="GO:0005737">
    <property type="term" value="C:cytoplasm"/>
    <property type="evidence" value="ECO:0007669"/>
    <property type="project" value="UniProtKB-SubCell"/>
</dbReference>
<dbReference type="PROSITE" id="PS51522">
    <property type="entry name" value="ZF_NANOS"/>
    <property type="match status" value="1"/>
</dbReference>
<dbReference type="InterPro" id="IPR036875">
    <property type="entry name" value="Znf_CCHC_sf"/>
</dbReference>
<keyword evidence="5" id="KW-0862">Zinc</keyword>
<organism evidence="10">
    <name type="scientific">Culicoides sonorensis</name>
    <name type="common">Biting midge</name>
    <dbReference type="NCBI Taxonomy" id="179676"/>
    <lineage>
        <taxon>Eukaryota</taxon>
        <taxon>Metazoa</taxon>
        <taxon>Ecdysozoa</taxon>
        <taxon>Arthropoda</taxon>
        <taxon>Hexapoda</taxon>
        <taxon>Insecta</taxon>
        <taxon>Pterygota</taxon>
        <taxon>Neoptera</taxon>
        <taxon>Endopterygota</taxon>
        <taxon>Diptera</taxon>
        <taxon>Nematocera</taxon>
        <taxon>Chironomoidea</taxon>
        <taxon>Ceratopogonidae</taxon>
        <taxon>Ceratopogoninae</taxon>
        <taxon>Culicoides</taxon>
        <taxon>Monoculicoides</taxon>
    </lineage>
</organism>
<evidence type="ECO:0000256" key="6">
    <source>
        <dbReference type="ARBA" id="ARBA00022845"/>
    </source>
</evidence>
<keyword evidence="4 8" id="KW-0863">Zinc-finger</keyword>
<dbReference type="GO" id="GO:0003723">
    <property type="term" value="F:RNA binding"/>
    <property type="evidence" value="ECO:0007669"/>
    <property type="project" value="UniProtKB-UniRule"/>
</dbReference>
<dbReference type="InterPro" id="IPR024161">
    <property type="entry name" value="Znf_nanos-typ"/>
</dbReference>
<sequence>MDPGDQTNSWSEEEMSKAKLDLLLSGKLAYIWIDANNNEAPPPPTIETPKKVSFKPKKSTKPVANFCAFCKNNGVARKLVNSHNTKNCPRLQSYRCPTCGVTGHTIRYCPKKEIITPEDLIGKA</sequence>
<dbReference type="Gene3D" id="4.10.60.30">
    <property type="entry name" value="Nanos, RNA-binding domain"/>
    <property type="match status" value="1"/>
</dbReference>
<dbReference type="AlphaFoldDB" id="A0A336MFP9"/>
<dbReference type="SUPFAM" id="SSF57756">
    <property type="entry name" value="Retrovirus zinc finger-like domains"/>
    <property type="match status" value="1"/>
</dbReference>
<evidence type="ECO:0000256" key="8">
    <source>
        <dbReference type="PROSITE-ProRule" id="PRU00855"/>
    </source>
</evidence>
<gene>
    <name evidence="10" type="primary">CSON014237</name>
</gene>
<keyword evidence="2" id="KW-0963">Cytoplasm</keyword>
<evidence type="ECO:0000256" key="1">
    <source>
        <dbReference type="ARBA" id="ARBA00004496"/>
    </source>
</evidence>
<accession>A0A336MFP9</accession>
<evidence type="ECO:0000259" key="9">
    <source>
        <dbReference type="PROSITE" id="PS51522"/>
    </source>
</evidence>
<comment type="subcellular location">
    <subcellularLocation>
        <location evidence="1">Cytoplasm</location>
    </subcellularLocation>
</comment>
<dbReference type="GO" id="GO:0006417">
    <property type="term" value="P:regulation of translation"/>
    <property type="evidence" value="ECO:0007669"/>
    <property type="project" value="UniProtKB-UniRule"/>
</dbReference>
<dbReference type="Pfam" id="PF05741">
    <property type="entry name" value="zf-nanos"/>
    <property type="match status" value="1"/>
</dbReference>
<evidence type="ECO:0000313" key="10">
    <source>
        <dbReference type="EMBL" id="SSX27167.1"/>
    </source>
</evidence>
<name>A0A336MFP9_CULSO</name>
<dbReference type="PANTHER" id="PTHR12887">
    <property type="entry name" value="NANOS PROTEIN"/>
    <property type="match status" value="1"/>
</dbReference>
<evidence type="ECO:0000256" key="2">
    <source>
        <dbReference type="ARBA" id="ARBA00022490"/>
    </source>
</evidence>
<dbReference type="GO" id="GO:0008270">
    <property type="term" value="F:zinc ion binding"/>
    <property type="evidence" value="ECO:0007669"/>
    <property type="project" value="UniProtKB-KW"/>
</dbReference>
<feature type="domain" description="Nanos-type" evidence="9">
    <location>
        <begin position="66"/>
        <end position="111"/>
    </location>
</feature>
<dbReference type="InterPro" id="IPR038129">
    <property type="entry name" value="Nanos_sf"/>
</dbReference>
<proteinExistence type="inferred from homology"/>
<dbReference type="EMBL" id="UFQT01000780">
    <property type="protein sequence ID" value="SSX27167.1"/>
    <property type="molecule type" value="Genomic_DNA"/>
</dbReference>
<dbReference type="VEuPathDB" id="VectorBase:CSON014237"/>
<evidence type="ECO:0000256" key="3">
    <source>
        <dbReference type="ARBA" id="ARBA00022723"/>
    </source>
</evidence>
<dbReference type="InterPro" id="IPR008705">
    <property type="entry name" value="Nanos/Xcar2"/>
</dbReference>
<evidence type="ECO:0000256" key="5">
    <source>
        <dbReference type="ARBA" id="ARBA00022833"/>
    </source>
</evidence>
<keyword evidence="7 8" id="KW-0694">RNA-binding</keyword>
<keyword evidence="3" id="KW-0479">Metal-binding</keyword>
<reference evidence="10" key="1">
    <citation type="submission" date="2018-07" db="EMBL/GenBank/DDBJ databases">
        <authorList>
            <person name="Quirk P.G."/>
            <person name="Krulwich T.A."/>
        </authorList>
    </citation>
    <scope>NUCLEOTIDE SEQUENCE</scope>
</reference>
<evidence type="ECO:0000256" key="4">
    <source>
        <dbReference type="ARBA" id="ARBA00022771"/>
    </source>
</evidence>
<protein>
    <submittedName>
        <fullName evidence="10">CSON014237 protein</fullName>
    </submittedName>
</protein>
<comment type="similarity">
    <text evidence="8">Belongs to the nanos family.</text>
</comment>